<accession>A0A3L8P6V3</accession>
<evidence type="ECO:0000313" key="3">
    <source>
        <dbReference type="Proteomes" id="UP000281708"/>
    </source>
</evidence>
<protein>
    <recommendedName>
        <fullName evidence="1">VOC domain-containing protein</fullName>
    </recommendedName>
</protein>
<feature type="domain" description="VOC" evidence="1">
    <location>
        <begin position="2"/>
        <end position="109"/>
    </location>
</feature>
<keyword evidence="3" id="KW-1185">Reference proteome</keyword>
<dbReference type="OrthoDB" id="5119162at2"/>
<dbReference type="Proteomes" id="UP000281708">
    <property type="component" value="Unassembled WGS sequence"/>
</dbReference>
<evidence type="ECO:0000259" key="1">
    <source>
        <dbReference type="PROSITE" id="PS51819"/>
    </source>
</evidence>
<sequence>MRLTFYYAPVTDLAAATAYYRDQLGFDEAWREGDDTVSFWMPGRVGQVMLSLTEQPPGPMYLVDDLAEWLASHPGVDLISPPYAIPGGRVAGVRGPESNAYYVFDQPDA</sequence>
<proteinExistence type="predicted"/>
<dbReference type="PROSITE" id="PS51819">
    <property type="entry name" value="VOC"/>
    <property type="match status" value="1"/>
</dbReference>
<dbReference type="InterPro" id="IPR004360">
    <property type="entry name" value="Glyas_Fos-R_dOase_dom"/>
</dbReference>
<dbReference type="EMBL" id="RDBE01000001">
    <property type="protein sequence ID" value="RLV50717.1"/>
    <property type="molecule type" value="Genomic_DNA"/>
</dbReference>
<dbReference type="InterPro" id="IPR037523">
    <property type="entry name" value="VOC_core"/>
</dbReference>
<evidence type="ECO:0000313" key="2">
    <source>
        <dbReference type="EMBL" id="RLV50717.1"/>
    </source>
</evidence>
<reference evidence="2 3" key="1">
    <citation type="submission" date="2018-10" db="EMBL/GenBank/DDBJ databases">
        <title>Marmoricola sp. 4Q3S-7 whole genome shotgun sequence.</title>
        <authorList>
            <person name="Li F."/>
        </authorList>
    </citation>
    <scope>NUCLEOTIDE SEQUENCE [LARGE SCALE GENOMIC DNA]</scope>
    <source>
        <strain evidence="2 3">4Q3S-7</strain>
    </source>
</reference>
<dbReference type="Pfam" id="PF00903">
    <property type="entry name" value="Glyoxalase"/>
    <property type="match status" value="1"/>
</dbReference>
<dbReference type="AlphaFoldDB" id="A0A3L8P6V3"/>
<organism evidence="2 3">
    <name type="scientific">Nocardioides mangrovicus</name>
    <dbReference type="NCBI Taxonomy" id="2478913"/>
    <lineage>
        <taxon>Bacteria</taxon>
        <taxon>Bacillati</taxon>
        <taxon>Actinomycetota</taxon>
        <taxon>Actinomycetes</taxon>
        <taxon>Propionibacteriales</taxon>
        <taxon>Nocardioidaceae</taxon>
        <taxon>Nocardioides</taxon>
    </lineage>
</organism>
<dbReference type="Gene3D" id="3.10.180.10">
    <property type="entry name" value="2,3-Dihydroxybiphenyl 1,2-Dioxygenase, domain 1"/>
    <property type="match status" value="1"/>
</dbReference>
<dbReference type="InterPro" id="IPR029068">
    <property type="entry name" value="Glyas_Bleomycin-R_OHBP_Dase"/>
</dbReference>
<name>A0A3L8P6V3_9ACTN</name>
<gene>
    <name evidence="2" type="ORF">D9V37_01765</name>
</gene>
<dbReference type="RefSeq" id="WP_121804398.1">
    <property type="nucleotide sequence ID" value="NZ_RDBE01000001.1"/>
</dbReference>
<comment type="caution">
    <text evidence="2">The sequence shown here is derived from an EMBL/GenBank/DDBJ whole genome shotgun (WGS) entry which is preliminary data.</text>
</comment>
<dbReference type="SUPFAM" id="SSF54593">
    <property type="entry name" value="Glyoxalase/Bleomycin resistance protein/Dihydroxybiphenyl dioxygenase"/>
    <property type="match status" value="1"/>
</dbReference>